<gene>
    <name evidence="2" type="ORF">GURASL_34360</name>
</gene>
<accession>A0ABM8EPI7</accession>
<feature type="signal peptide" evidence="1">
    <location>
        <begin position="1"/>
        <end position="21"/>
    </location>
</feature>
<name>A0ABM8EPI7_9BACT</name>
<keyword evidence="1" id="KW-0732">Signal</keyword>
<protein>
    <submittedName>
        <fullName evidence="2">Uncharacterized protein</fullName>
    </submittedName>
</protein>
<keyword evidence="3" id="KW-1185">Reference proteome</keyword>
<dbReference type="Proteomes" id="UP001317705">
    <property type="component" value="Chromosome"/>
</dbReference>
<evidence type="ECO:0000313" key="2">
    <source>
        <dbReference type="EMBL" id="BDV44513.1"/>
    </source>
</evidence>
<sequence>MKRIIAVVCTLTLAAPLLAAAADTVPAQGKDLCLLNSGNCPVSQRSDTIQERIARIKTELGKGPAVYTGQELKLLKQKLEDNEYLLNVITSF</sequence>
<feature type="chain" id="PRO_5047354924" evidence="1">
    <location>
        <begin position="22"/>
        <end position="92"/>
    </location>
</feature>
<evidence type="ECO:0000313" key="3">
    <source>
        <dbReference type="Proteomes" id="UP001317705"/>
    </source>
</evidence>
<evidence type="ECO:0000256" key="1">
    <source>
        <dbReference type="SAM" id="SignalP"/>
    </source>
</evidence>
<dbReference type="RefSeq" id="WP_282000611.1">
    <property type="nucleotide sequence ID" value="NZ_AP027151.1"/>
</dbReference>
<dbReference type="EMBL" id="AP027151">
    <property type="protein sequence ID" value="BDV44513.1"/>
    <property type="molecule type" value="Genomic_DNA"/>
</dbReference>
<reference evidence="2 3" key="1">
    <citation type="submission" date="2022-12" db="EMBL/GenBank/DDBJ databases">
        <title>Polyphasic characterization of Geotalea uranireducens NIT-SL11 newly isolated from a complex of sewage sludge and microbially reduced graphene oxide.</title>
        <authorList>
            <person name="Xie L."/>
            <person name="Yoshida N."/>
            <person name="Meng L."/>
        </authorList>
    </citation>
    <scope>NUCLEOTIDE SEQUENCE [LARGE SCALE GENOMIC DNA]</scope>
    <source>
        <strain evidence="2 3">NIT-SL11</strain>
    </source>
</reference>
<organism evidence="2 3">
    <name type="scientific">Geotalea uraniireducens</name>
    <dbReference type="NCBI Taxonomy" id="351604"/>
    <lineage>
        <taxon>Bacteria</taxon>
        <taxon>Pseudomonadati</taxon>
        <taxon>Thermodesulfobacteriota</taxon>
        <taxon>Desulfuromonadia</taxon>
        <taxon>Geobacterales</taxon>
        <taxon>Geobacteraceae</taxon>
        <taxon>Geotalea</taxon>
    </lineage>
</organism>
<proteinExistence type="predicted"/>